<keyword evidence="3" id="KW-1185">Reference proteome</keyword>
<evidence type="ECO:0000256" key="1">
    <source>
        <dbReference type="SAM" id="MobiDB-lite"/>
    </source>
</evidence>
<accession>A0A9Q1GZH8</accession>
<name>A0A9Q1GZH8_9CARY</name>
<feature type="region of interest" description="Disordered" evidence="1">
    <location>
        <begin position="1"/>
        <end position="22"/>
    </location>
</feature>
<reference evidence="2" key="1">
    <citation type="submission" date="2022-04" db="EMBL/GenBank/DDBJ databases">
        <title>Carnegiea gigantea Genome sequencing and assembly v2.</title>
        <authorList>
            <person name="Copetti D."/>
            <person name="Sanderson M.J."/>
            <person name="Burquez A."/>
            <person name="Wojciechowski M.F."/>
        </authorList>
    </citation>
    <scope>NUCLEOTIDE SEQUENCE</scope>
    <source>
        <strain evidence="2">SGP5-SGP5p</strain>
        <tissue evidence="2">Aerial part</tissue>
    </source>
</reference>
<dbReference type="AlphaFoldDB" id="A0A9Q1GZH8"/>
<protein>
    <submittedName>
        <fullName evidence="2">Uncharacterized protein</fullName>
    </submittedName>
</protein>
<evidence type="ECO:0000313" key="2">
    <source>
        <dbReference type="EMBL" id="KAJ8427989.1"/>
    </source>
</evidence>
<proteinExistence type="predicted"/>
<sequence length="230" mass="25632">MPGQKENKRHRKRAPEAGATSSENVVYLSPDGWFARFEEDVLEDDSLRNIVDGVLRFTIRLTSEAWTRRFAAVPSLLGKNSLWLQLLLIDEDSAIQGKFHALGAKVAFAESDANVVERSRNLFRVAEAIPFLLRGGGGDHWVFSRTLMFLDIEHKALLSSLQSLADFNGLVEDAIDSLSFSPLDCLMELPEHIPSGVRSTEGFWVCAVSAQVSKEKLDELKGVHVRVKKP</sequence>
<dbReference type="OrthoDB" id="1728418at2759"/>
<dbReference type="Proteomes" id="UP001153076">
    <property type="component" value="Unassembled WGS sequence"/>
</dbReference>
<dbReference type="EMBL" id="JAKOGI010001067">
    <property type="protein sequence ID" value="KAJ8427989.1"/>
    <property type="molecule type" value="Genomic_DNA"/>
</dbReference>
<comment type="caution">
    <text evidence="2">The sequence shown here is derived from an EMBL/GenBank/DDBJ whole genome shotgun (WGS) entry which is preliminary data.</text>
</comment>
<gene>
    <name evidence="2" type="ORF">Cgig2_027999</name>
</gene>
<organism evidence="2 3">
    <name type="scientific">Carnegiea gigantea</name>
    <dbReference type="NCBI Taxonomy" id="171969"/>
    <lineage>
        <taxon>Eukaryota</taxon>
        <taxon>Viridiplantae</taxon>
        <taxon>Streptophyta</taxon>
        <taxon>Embryophyta</taxon>
        <taxon>Tracheophyta</taxon>
        <taxon>Spermatophyta</taxon>
        <taxon>Magnoliopsida</taxon>
        <taxon>eudicotyledons</taxon>
        <taxon>Gunneridae</taxon>
        <taxon>Pentapetalae</taxon>
        <taxon>Caryophyllales</taxon>
        <taxon>Cactineae</taxon>
        <taxon>Cactaceae</taxon>
        <taxon>Cactoideae</taxon>
        <taxon>Echinocereeae</taxon>
        <taxon>Carnegiea</taxon>
    </lineage>
</organism>
<evidence type="ECO:0000313" key="3">
    <source>
        <dbReference type="Proteomes" id="UP001153076"/>
    </source>
</evidence>